<reference evidence="2" key="1">
    <citation type="journal article" date="2021" name="PeerJ">
        <title>Extensive microbial diversity within the chicken gut microbiome revealed by metagenomics and culture.</title>
        <authorList>
            <person name="Gilroy R."/>
            <person name="Ravi A."/>
            <person name="Getino M."/>
            <person name="Pursley I."/>
            <person name="Horton D.L."/>
            <person name="Alikhan N.F."/>
            <person name="Baker D."/>
            <person name="Gharbi K."/>
            <person name="Hall N."/>
            <person name="Watson M."/>
            <person name="Adriaenssens E.M."/>
            <person name="Foster-Nyarko E."/>
            <person name="Jarju S."/>
            <person name="Secka A."/>
            <person name="Antonio M."/>
            <person name="Oren A."/>
            <person name="Chaudhuri R.R."/>
            <person name="La Ragione R."/>
            <person name="Hildebrand F."/>
            <person name="Pallen M.J."/>
        </authorList>
    </citation>
    <scope>NUCLEOTIDE SEQUENCE</scope>
    <source>
        <strain evidence="2">ChiBcec1-1630</strain>
    </source>
</reference>
<sequence length="305" mass="34319">MLFNHNIKNIKDWAGIFQDKTAFAPLVKEIFRRHGLDFTGIDSCTPGSNAVFRSGGFIVKIFAPEESEIGGENDFLTERFGLRRAEQLGVPAPGLYAEGVIDDAYIFRYLLLEYVEGKSLATCCANMTGAERRRIGRSLREIVDRMDVPCEPFNSHALFGKAAEARWEAFPEEFREERTAYLNERRAEPAVYVHGDLNPDNILIRPDGRLCLIDFADALLAPIELELAGLLCDGFRFDPDYLEGFLGEASRRAEKLSESLLFGLLIHDYGVNIIRDNIGAPERISSLKMLRERLDYALLTGTQTS</sequence>
<dbReference type="PANTHER" id="PTHR21310">
    <property type="entry name" value="AMINOGLYCOSIDE PHOSPHOTRANSFERASE-RELATED-RELATED"/>
    <property type="match status" value="1"/>
</dbReference>
<dbReference type="Gene3D" id="3.90.1200.10">
    <property type="match status" value="1"/>
</dbReference>
<dbReference type="SUPFAM" id="SSF56112">
    <property type="entry name" value="Protein kinase-like (PK-like)"/>
    <property type="match status" value="1"/>
</dbReference>
<dbReference type="InterPro" id="IPR016259">
    <property type="entry name" value="Hygromycin-B_Kinase"/>
</dbReference>
<organism evidence="2 3">
    <name type="scientific">Candidatus Eisenbergiella intestinigallinarum</name>
    <dbReference type="NCBI Taxonomy" id="2838549"/>
    <lineage>
        <taxon>Bacteria</taxon>
        <taxon>Bacillati</taxon>
        <taxon>Bacillota</taxon>
        <taxon>Clostridia</taxon>
        <taxon>Lachnospirales</taxon>
        <taxon>Lachnospiraceae</taxon>
        <taxon>Eisenbergiella</taxon>
    </lineage>
</organism>
<dbReference type="EMBL" id="DWVS01000049">
    <property type="protein sequence ID" value="HJC86824.1"/>
    <property type="molecule type" value="Genomic_DNA"/>
</dbReference>
<evidence type="ECO:0000313" key="2">
    <source>
        <dbReference type="EMBL" id="HJC86824.1"/>
    </source>
</evidence>
<evidence type="ECO:0000313" key="3">
    <source>
        <dbReference type="Proteomes" id="UP000823922"/>
    </source>
</evidence>
<feature type="domain" description="Aminoglycoside phosphotransferase" evidence="1">
    <location>
        <begin position="55"/>
        <end position="247"/>
    </location>
</feature>
<protein>
    <submittedName>
        <fullName evidence="2">Aminoglycoside phosphotransferase family protein</fullName>
    </submittedName>
</protein>
<dbReference type="Proteomes" id="UP000823922">
    <property type="component" value="Unassembled WGS sequence"/>
</dbReference>
<dbReference type="Pfam" id="PF01636">
    <property type="entry name" value="APH"/>
    <property type="match status" value="1"/>
</dbReference>
<gene>
    <name evidence="2" type="ORF">H9926_02280</name>
</gene>
<dbReference type="AlphaFoldDB" id="A0A9D2QIN1"/>
<accession>A0A9D2QIN1</accession>
<dbReference type="InterPro" id="IPR002575">
    <property type="entry name" value="Aminoglycoside_PTrfase"/>
</dbReference>
<dbReference type="InterPro" id="IPR051678">
    <property type="entry name" value="AGP_Transferase"/>
</dbReference>
<evidence type="ECO:0000259" key="1">
    <source>
        <dbReference type="Pfam" id="PF01636"/>
    </source>
</evidence>
<name>A0A9D2QIN1_9FIRM</name>
<comment type="caution">
    <text evidence="2">The sequence shown here is derived from an EMBL/GenBank/DDBJ whole genome shotgun (WGS) entry which is preliminary data.</text>
</comment>
<dbReference type="InterPro" id="IPR011009">
    <property type="entry name" value="Kinase-like_dom_sf"/>
</dbReference>
<dbReference type="PIRSF" id="PIRSF000707">
    <property type="entry name" value="Hygromycin-B_kinase"/>
    <property type="match status" value="1"/>
</dbReference>
<reference evidence="2" key="2">
    <citation type="submission" date="2021-04" db="EMBL/GenBank/DDBJ databases">
        <authorList>
            <person name="Gilroy R."/>
        </authorList>
    </citation>
    <scope>NUCLEOTIDE SEQUENCE</scope>
    <source>
        <strain evidence="2">ChiBcec1-1630</strain>
    </source>
</reference>
<proteinExistence type="predicted"/>